<comment type="caution">
    <text evidence="11">The sequence shown here is derived from an EMBL/GenBank/DDBJ whole genome shotgun (WGS) entry which is preliminary data.</text>
</comment>
<evidence type="ECO:0000256" key="2">
    <source>
        <dbReference type="ARBA" id="ARBA00022737"/>
    </source>
</evidence>
<dbReference type="GO" id="GO:0005929">
    <property type="term" value="C:cilium"/>
    <property type="evidence" value="ECO:0007669"/>
    <property type="project" value="GOC"/>
</dbReference>
<keyword evidence="12" id="KW-1185">Reference proteome</keyword>
<evidence type="ECO:0000256" key="5">
    <source>
        <dbReference type="SAM" id="MobiDB-lite"/>
    </source>
</evidence>
<feature type="domain" description="Tetratricopeptide repeat protein 21A/21B second ARM" evidence="6">
    <location>
        <begin position="477"/>
        <end position="623"/>
    </location>
</feature>
<keyword evidence="3 4" id="KW-0802">TPR repeat</keyword>
<dbReference type="Pfam" id="PF25062">
    <property type="entry name" value="ARM_TT21_N"/>
    <property type="match status" value="2"/>
</dbReference>
<evidence type="ECO:0000256" key="3">
    <source>
        <dbReference type="ARBA" id="ARBA00022803"/>
    </source>
</evidence>
<feature type="compositionally biased region" description="Low complexity" evidence="5">
    <location>
        <begin position="771"/>
        <end position="782"/>
    </location>
</feature>
<evidence type="ECO:0000256" key="1">
    <source>
        <dbReference type="ARBA" id="ARBA00010935"/>
    </source>
</evidence>
<dbReference type="InterPro" id="IPR056835">
    <property type="entry name" value="ARM_TT21_5th"/>
</dbReference>
<dbReference type="Pfam" id="PF25064">
    <property type="entry name" value="ARM_TT21_5th"/>
    <property type="match status" value="1"/>
</dbReference>
<gene>
    <name evidence="11" type="ORF">Rsub_03470</name>
</gene>
<dbReference type="InterPro" id="IPR056833">
    <property type="entry name" value="ARM_TT21_N"/>
</dbReference>
<dbReference type="GO" id="GO:0006396">
    <property type="term" value="P:RNA processing"/>
    <property type="evidence" value="ECO:0007669"/>
    <property type="project" value="InterPro"/>
</dbReference>
<feature type="domain" description="Tetratricopeptide repeat protein 21A/21B N-terminal ARM repeat" evidence="7">
    <location>
        <begin position="161"/>
        <end position="258"/>
    </location>
</feature>
<protein>
    <submittedName>
        <fullName evidence="11">Uncharacterized protein</fullName>
    </submittedName>
</protein>
<accession>A0A2V0NS72</accession>
<dbReference type="InterPro" id="IPR019734">
    <property type="entry name" value="TPR_rpt"/>
</dbReference>
<dbReference type="InParanoid" id="A0A2V0NS72"/>
<dbReference type="SMART" id="SM00386">
    <property type="entry name" value="HAT"/>
    <property type="match status" value="4"/>
</dbReference>
<dbReference type="PROSITE" id="PS50005">
    <property type="entry name" value="TPR"/>
    <property type="match status" value="1"/>
</dbReference>
<feature type="domain" description="Tetratricopeptide repeat protein 21A/21B fourth ARM" evidence="10">
    <location>
        <begin position="915"/>
        <end position="1038"/>
    </location>
</feature>
<evidence type="ECO:0000313" key="12">
    <source>
        <dbReference type="Proteomes" id="UP000247498"/>
    </source>
</evidence>
<comment type="similarity">
    <text evidence="1">Belongs to the TTC21 family.</text>
</comment>
<feature type="domain" description="Tetratricopeptide repeat protein 21A/21B C-terminal ARM" evidence="8">
    <location>
        <begin position="1289"/>
        <end position="1478"/>
    </location>
</feature>
<dbReference type="GO" id="GO:0061512">
    <property type="term" value="P:protein localization to cilium"/>
    <property type="evidence" value="ECO:0007669"/>
    <property type="project" value="TreeGrafter"/>
</dbReference>
<feature type="compositionally biased region" description="Gly residues" evidence="5">
    <location>
        <begin position="1252"/>
        <end position="1261"/>
    </location>
</feature>
<feature type="compositionally biased region" description="Low complexity" evidence="5">
    <location>
        <begin position="1239"/>
        <end position="1251"/>
    </location>
</feature>
<proteinExistence type="inferred from homology"/>
<organism evidence="11 12">
    <name type="scientific">Raphidocelis subcapitata</name>
    <dbReference type="NCBI Taxonomy" id="307507"/>
    <lineage>
        <taxon>Eukaryota</taxon>
        <taxon>Viridiplantae</taxon>
        <taxon>Chlorophyta</taxon>
        <taxon>core chlorophytes</taxon>
        <taxon>Chlorophyceae</taxon>
        <taxon>CS clade</taxon>
        <taxon>Sphaeropleales</taxon>
        <taxon>Selenastraceae</taxon>
        <taxon>Raphidocelis</taxon>
    </lineage>
</organism>
<dbReference type="SMART" id="SM00028">
    <property type="entry name" value="TPR"/>
    <property type="match status" value="7"/>
</dbReference>
<reference evidence="11 12" key="1">
    <citation type="journal article" date="2018" name="Sci. Rep.">
        <title>Raphidocelis subcapitata (=Pseudokirchneriella subcapitata) provides an insight into genome evolution and environmental adaptations in the Sphaeropleales.</title>
        <authorList>
            <person name="Suzuki S."/>
            <person name="Yamaguchi H."/>
            <person name="Nakajima N."/>
            <person name="Kawachi M."/>
        </authorList>
    </citation>
    <scope>NUCLEOTIDE SEQUENCE [LARGE SCALE GENOMIC DNA]</scope>
    <source>
        <strain evidence="11 12">NIES-35</strain>
    </source>
</reference>
<dbReference type="SUPFAM" id="SSF48452">
    <property type="entry name" value="TPR-like"/>
    <property type="match status" value="4"/>
</dbReference>
<dbReference type="Proteomes" id="UP000247498">
    <property type="component" value="Unassembled WGS sequence"/>
</dbReference>
<dbReference type="InterPro" id="IPR003107">
    <property type="entry name" value="HAT"/>
</dbReference>
<dbReference type="Gene3D" id="1.25.40.10">
    <property type="entry name" value="Tetratricopeptide repeat domain"/>
    <property type="match status" value="6"/>
</dbReference>
<evidence type="ECO:0000313" key="11">
    <source>
        <dbReference type="EMBL" id="GBF90474.1"/>
    </source>
</evidence>
<feature type="domain" description="Tetratricopeptide repeat protein 21A/21B N-terminal ARM repeat" evidence="7">
    <location>
        <begin position="9"/>
        <end position="138"/>
    </location>
</feature>
<dbReference type="InterPro" id="IPR040364">
    <property type="entry name" value="TTC21A/TTC21B"/>
</dbReference>
<feature type="region of interest" description="Disordered" evidence="5">
    <location>
        <begin position="771"/>
        <end position="807"/>
    </location>
</feature>
<evidence type="ECO:0000259" key="7">
    <source>
        <dbReference type="Pfam" id="PF25062"/>
    </source>
</evidence>
<dbReference type="InterPro" id="IPR056832">
    <property type="entry name" value="ARM_TT21_2nd"/>
</dbReference>
<feature type="compositionally biased region" description="Gly residues" evidence="5">
    <location>
        <begin position="783"/>
        <end position="795"/>
    </location>
</feature>
<dbReference type="STRING" id="307507.A0A2V0NS72"/>
<dbReference type="InterPro" id="IPR056834">
    <property type="entry name" value="ARM_TT21_C"/>
</dbReference>
<feature type="repeat" description="TPR" evidence="4">
    <location>
        <begin position="913"/>
        <end position="946"/>
    </location>
</feature>
<dbReference type="PANTHER" id="PTHR14699">
    <property type="entry name" value="STI2 PROTEIN-RELATED"/>
    <property type="match status" value="1"/>
</dbReference>
<dbReference type="Pfam" id="PF25058">
    <property type="entry name" value="ARM_TT21"/>
    <property type="match status" value="1"/>
</dbReference>
<dbReference type="GO" id="GO:0035721">
    <property type="term" value="P:intraciliary retrograde transport"/>
    <property type="evidence" value="ECO:0007669"/>
    <property type="project" value="TreeGrafter"/>
</dbReference>
<dbReference type="GO" id="GO:0030991">
    <property type="term" value="C:intraciliary transport particle A"/>
    <property type="evidence" value="ECO:0007669"/>
    <property type="project" value="TreeGrafter"/>
</dbReference>
<feature type="region of interest" description="Disordered" evidence="5">
    <location>
        <begin position="1239"/>
        <end position="1285"/>
    </location>
</feature>
<dbReference type="OrthoDB" id="10259630at2759"/>
<sequence>MDPRVAAFVQYYAREGQAHHVQAVCNEVLRRAPSPALALWRAFGLLAGGATAEALRELGPLQHDPAVGPAATAAALQAHEAGLHQDRAAIAELRAQLEVEERSAAGEAALQLAYVLLHAGSFERARRVLERCLREEQQAAAGGAGGAAAAAAAGPQQQLPRLRALLGWVVLSQQLAEPSAERDAGEVAAAAALFASAAAQDPANLEALMGQARAHEAQGQLQAAADLAGELSIRWPWFVPGLIERARLLLAVGDWEGAAGAAGQLLRADAGNVTGLALMALHALVREGSARGAAARLGELAEAAAKEEPRSARIAYALARPFARLVAPDAGVLSVTLAMAQRAAALAPQNAEYIAEVGHQKLLLDDLSAARFHFEAAQHIDPLCAAAALGLAECAVAAGRLEEARQQLELLPGVLAAHARLDASGRHGGAAAASEHDFAPPVALAAITDRTADSSAAGGTAGDPASGAAGTGVEEPSALLYLRGLLAWASGERGGGLSLLERSVERQLSEVEDLGLPPGLELFSRLEAARALGVVRRLVAAHGADPRQPGEAPAPALVKGIRILEALGRYTGQLSEACRLYARALYLNGSFEAAGRKAAEALRAAPDDAGAHLLVVSIFVQQGRAPEAMAALDAAVAANFSVREAPLYSIVHAQASLRGAPIEGWGLGRPEGTRAAAAACARLVKQQLWAHRCTDWPIGGSPVLMANSRLEEARKVLETALAAPGVRAPLSAEQRERLSRRGLEPSLHERASVFLLLAEVLQRLWAQAHQLQPQPQPQQGQLQGPGRGAGGGGAAGVAAGRRPAGEEAECPEARKLLAEALREFAGTAEEARVALADCDLAVARGDADAALARLSAVPAASPHYARARAALAGVYLRARGDRAAYIRCYLDLVEPEKAVRAFDSALELSPKDAQLALKCAEALVAAHDYQRAVDYYNRAIRNEPSNVSYQHALASLLIRLGQLPAAQALLARCLERLRARGQGGHGGAEASALEAETLLLLAKSHAAAGDAAAFESHQTAAVGAQRALLSRLRGGASSGAGEAAAAAAARGKLVSMLEALAEHFAEEAHRDALSASPDHPPSLLALARLALARGDAGGCQAQCVALLRADPDDEAAGGMLAEIENLDSAIFHFAQLLERRPCHYEALAQMMGLLRRAGKLEEADKYLSAAEAAEGAARPGGGGRGGGGLPFCRGLQQCALGNAREALRLLNAARKDPAWAPRAAAQMVEVYLDPDGSAWGSESAAAADRSSSGGGGNGGTKADGRWGDGDTPADAAGAAETAGETAAETAASLLQQLRPGDVEPGRHAALTAYARMAGRRRADVEAAVVGLLEAAAGDPDCVPVLLALAHGFVLLKQPQKARAQLRRISKLPYRPSAADDFCRAWLALAEAEAAEGRADAARELCRRALGRDKSCGRAWELLGAIAEREGAHGDAAEAYEAAWRLTGRLVEAVGVAQAVLKADPAYPLIRRDVLERARAGLRP</sequence>
<feature type="compositionally biased region" description="Low complexity" evidence="5">
    <location>
        <begin position="1269"/>
        <end position="1285"/>
    </location>
</feature>
<evidence type="ECO:0000259" key="8">
    <source>
        <dbReference type="Pfam" id="PF25063"/>
    </source>
</evidence>
<dbReference type="PANTHER" id="PTHR14699:SF0">
    <property type="entry name" value="TETRATRICOPEPTIDE REPEAT PROTEIN 21 HOMOLOG"/>
    <property type="match status" value="1"/>
</dbReference>
<dbReference type="InterPro" id="IPR056836">
    <property type="entry name" value="ARM_TT21_4th"/>
</dbReference>
<keyword evidence="2" id="KW-0677">Repeat</keyword>
<evidence type="ECO:0000259" key="6">
    <source>
        <dbReference type="Pfam" id="PF25060"/>
    </source>
</evidence>
<dbReference type="EMBL" id="BDRX01000017">
    <property type="protein sequence ID" value="GBF90474.1"/>
    <property type="molecule type" value="Genomic_DNA"/>
</dbReference>
<dbReference type="InterPro" id="IPR011990">
    <property type="entry name" value="TPR-like_helical_dom_sf"/>
</dbReference>
<feature type="domain" description="Tetratricopeptide repeat protein 21A/21B second ARM" evidence="6">
    <location>
        <begin position="297"/>
        <end position="413"/>
    </location>
</feature>
<evidence type="ECO:0000259" key="9">
    <source>
        <dbReference type="Pfam" id="PF25064"/>
    </source>
</evidence>
<evidence type="ECO:0000256" key="4">
    <source>
        <dbReference type="PROSITE-ProRule" id="PRU00339"/>
    </source>
</evidence>
<feature type="domain" description="Tetratricopeptide repeat protein 21A/21B fifth ARM repeats" evidence="9">
    <location>
        <begin position="1115"/>
        <end position="1232"/>
    </location>
</feature>
<evidence type="ECO:0000259" key="10">
    <source>
        <dbReference type="Pfam" id="PF25068"/>
    </source>
</evidence>
<dbReference type="Pfam" id="PF25068">
    <property type="entry name" value="ARM_TT21_4th"/>
    <property type="match status" value="1"/>
</dbReference>
<dbReference type="Pfam" id="PF25063">
    <property type="entry name" value="ARM_TT21_C"/>
    <property type="match status" value="1"/>
</dbReference>
<dbReference type="Pfam" id="PF25060">
    <property type="entry name" value="ARM_TT21_2nd"/>
    <property type="match status" value="2"/>
</dbReference>
<name>A0A2V0NS72_9CHLO</name>